<evidence type="ECO:0000313" key="2">
    <source>
        <dbReference type="EMBL" id="PNP51971.1"/>
    </source>
</evidence>
<protein>
    <submittedName>
        <fullName evidence="2">Uncharacterized protein</fullName>
    </submittedName>
</protein>
<sequence>MRRQEVLSVQDALETEFVASSLSMPETQAHDPYEGMDKSLPDEIDCGIDWSRTAHPCSAGGRGM</sequence>
<proteinExistence type="predicted"/>
<reference evidence="2 3" key="1">
    <citation type="submission" date="2017-02" db="EMBL/GenBank/DDBJ databases">
        <title>Genomes of Trichoderma spp. with biocontrol activity.</title>
        <authorList>
            <person name="Gardiner D."/>
            <person name="Kazan K."/>
            <person name="Vos C."/>
            <person name="Harvey P."/>
        </authorList>
    </citation>
    <scope>NUCLEOTIDE SEQUENCE [LARGE SCALE GENOMIC DNA]</scope>
    <source>
        <strain evidence="2 3">Tr1</strain>
    </source>
</reference>
<feature type="region of interest" description="Disordered" evidence="1">
    <location>
        <begin position="20"/>
        <end position="40"/>
    </location>
</feature>
<gene>
    <name evidence="2" type="ORF">THARTR1_07180</name>
</gene>
<accession>A0A2K0U2G2</accession>
<evidence type="ECO:0000313" key="3">
    <source>
        <dbReference type="Proteomes" id="UP000236290"/>
    </source>
</evidence>
<dbReference type="EMBL" id="MTYI01000111">
    <property type="protein sequence ID" value="PNP51971.1"/>
    <property type="molecule type" value="Genomic_DNA"/>
</dbReference>
<dbReference type="Proteomes" id="UP000236290">
    <property type="component" value="Unassembled WGS sequence"/>
</dbReference>
<name>A0A2K0U2G2_TRIHA</name>
<comment type="caution">
    <text evidence="2">The sequence shown here is derived from an EMBL/GenBank/DDBJ whole genome shotgun (WGS) entry which is preliminary data.</text>
</comment>
<dbReference type="AlphaFoldDB" id="A0A2K0U2G2"/>
<organism evidence="2 3">
    <name type="scientific">Trichoderma harzianum</name>
    <name type="common">Hypocrea lixii</name>
    <dbReference type="NCBI Taxonomy" id="5544"/>
    <lineage>
        <taxon>Eukaryota</taxon>
        <taxon>Fungi</taxon>
        <taxon>Dikarya</taxon>
        <taxon>Ascomycota</taxon>
        <taxon>Pezizomycotina</taxon>
        <taxon>Sordariomycetes</taxon>
        <taxon>Hypocreomycetidae</taxon>
        <taxon>Hypocreales</taxon>
        <taxon>Hypocreaceae</taxon>
        <taxon>Trichoderma</taxon>
    </lineage>
</organism>
<feature type="compositionally biased region" description="Basic and acidic residues" evidence="1">
    <location>
        <begin position="28"/>
        <end position="40"/>
    </location>
</feature>
<evidence type="ECO:0000256" key="1">
    <source>
        <dbReference type="SAM" id="MobiDB-lite"/>
    </source>
</evidence>